<evidence type="ECO:0000256" key="4">
    <source>
        <dbReference type="ARBA" id="ARBA00022989"/>
    </source>
</evidence>
<keyword evidence="6" id="KW-0175">Coiled coil</keyword>
<dbReference type="SUPFAM" id="SSF81660">
    <property type="entry name" value="Metal cation-transporting ATPase, ATP-binding domain N"/>
    <property type="match status" value="1"/>
</dbReference>
<dbReference type="GO" id="GO:0005388">
    <property type="term" value="F:P-type calcium transporter activity"/>
    <property type="evidence" value="ECO:0007669"/>
    <property type="project" value="TreeGrafter"/>
</dbReference>
<evidence type="ECO:0000259" key="9">
    <source>
        <dbReference type="Pfam" id="PF03732"/>
    </source>
</evidence>
<dbReference type="Gene3D" id="1.20.1110.10">
    <property type="entry name" value="Calcium-transporting ATPase, transmembrane domain"/>
    <property type="match status" value="1"/>
</dbReference>
<feature type="domain" description="Retrotransposon gag" evidence="9">
    <location>
        <begin position="675"/>
        <end position="739"/>
    </location>
</feature>
<comment type="caution">
    <text evidence="10">The sequence shown here is derived from an EMBL/GenBank/DDBJ whole genome shotgun (WGS) entry which is preliminary data.</text>
</comment>
<evidence type="ECO:0008006" key="12">
    <source>
        <dbReference type="Google" id="ProtNLM"/>
    </source>
</evidence>
<keyword evidence="3" id="KW-0460">Magnesium</keyword>
<dbReference type="Proteomes" id="UP000467840">
    <property type="component" value="Chromosome 1"/>
</dbReference>
<dbReference type="PANTHER" id="PTHR24093:SF509">
    <property type="entry name" value="CALCIUM-TRANSPORTING ATPASE"/>
    <property type="match status" value="1"/>
</dbReference>
<comment type="subcellular location">
    <subcellularLocation>
        <location evidence="1">Membrane</location>
    </subcellularLocation>
</comment>
<evidence type="ECO:0000313" key="10">
    <source>
        <dbReference type="EMBL" id="KAF2298466.1"/>
    </source>
</evidence>
<evidence type="ECO:0000256" key="6">
    <source>
        <dbReference type="SAM" id="Coils"/>
    </source>
</evidence>
<dbReference type="PANTHER" id="PTHR24093">
    <property type="entry name" value="CATION TRANSPORTING ATPASE"/>
    <property type="match status" value="1"/>
</dbReference>
<reference evidence="10 11" key="1">
    <citation type="journal article" date="2020" name="Mol. Plant">
        <title>The Chromosome-Based Rubber Tree Genome Provides New Insights into Spurge Genome Evolution and Rubber Biosynthesis.</title>
        <authorList>
            <person name="Liu J."/>
            <person name="Shi C."/>
            <person name="Shi C.C."/>
            <person name="Li W."/>
            <person name="Zhang Q.J."/>
            <person name="Zhang Y."/>
            <person name="Li K."/>
            <person name="Lu H.F."/>
            <person name="Shi C."/>
            <person name="Zhu S.T."/>
            <person name="Xiao Z.Y."/>
            <person name="Nan H."/>
            <person name="Yue Y."/>
            <person name="Zhu X.G."/>
            <person name="Wu Y."/>
            <person name="Hong X.N."/>
            <person name="Fan G.Y."/>
            <person name="Tong Y."/>
            <person name="Zhang D."/>
            <person name="Mao C.L."/>
            <person name="Liu Y.L."/>
            <person name="Hao S.J."/>
            <person name="Liu W.Q."/>
            <person name="Lv M.Q."/>
            <person name="Zhang H.B."/>
            <person name="Liu Y."/>
            <person name="Hu-Tang G.R."/>
            <person name="Wang J.P."/>
            <person name="Wang J.H."/>
            <person name="Sun Y.H."/>
            <person name="Ni S.B."/>
            <person name="Chen W.B."/>
            <person name="Zhang X.C."/>
            <person name="Jiao Y.N."/>
            <person name="Eichler E.E."/>
            <person name="Li G.H."/>
            <person name="Liu X."/>
            <person name="Gao L.Z."/>
        </authorList>
    </citation>
    <scope>NUCLEOTIDE SEQUENCE [LARGE SCALE GENOMIC DNA]</scope>
    <source>
        <strain evidence="11">cv. GT1</strain>
        <tissue evidence="10">Leaf</tissue>
    </source>
</reference>
<evidence type="ECO:0000256" key="1">
    <source>
        <dbReference type="ARBA" id="ARBA00004370"/>
    </source>
</evidence>
<feature type="compositionally biased region" description="Basic and acidic residues" evidence="7">
    <location>
        <begin position="621"/>
        <end position="630"/>
    </location>
</feature>
<dbReference type="AlphaFoldDB" id="A0A6A6LEQ3"/>
<organism evidence="10 11">
    <name type="scientific">Hevea brasiliensis</name>
    <name type="common">Para rubber tree</name>
    <name type="synonym">Siphonia brasiliensis</name>
    <dbReference type="NCBI Taxonomy" id="3981"/>
    <lineage>
        <taxon>Eukaryota</taxon>
        <taxon>Viridiplantae</taxon>
        <taxon>Streptophyta</taxon>
        <taxon>Embryophyta</taxon>
        <taxon>Tracheophyta</taxon>
        <taxon>Spermatophyta</taxon>
        <taxon>Magnoliopsida</taxon>
        <taxon>eudicotyledons</taxon>
        <taxon>Gunneridae</taxon>
        <taxon>Pentapetalae</taxon>
        <taxon>rosids</taxon>
        <taxon>fabids</taxon>
        <taxon>Malpighiales</taxon>
        <taxon>Euphorbiaceae</taxon>
        <taxon>Crotonoideae</taxon>
        <taxon>Micrandreae</taxon>
        <taxon>Hevea</taxon>
    </lineage>
</organism>
<dbReference type="InterPro" id="IPR023214">
    <property type="entry name" value="HAD_sf"/>
</dbReference>
<evidence type="ECO:0000256" key="7">
    <source>
        <dbReference type="SAM" id="MobiDB-lite"/>
    </source>
</evidence>
<dbReference type="InterPro" id="IPR023298">
    <property type="entry name" value="ATPase_P-typ_TM_dom_sf"/>
</dbReference>
<dbReference type="Pfam" id="PF00690">
    <property type="entry name" value="Cation_ATPase_N"/>
    <property type="match status" value="1"/>
</dbReference>
<dbReference type="InterPro" id="IPR005162">
    <property type="entry name" value="Retrotrans_gag_dom"/>
</dbReference>
<dbReference type="PRINTS" id="PR00119">
    <property type="entry name" value="CATATPASE"/>
</dbReference>
<evidence type="ECO:0000256" key="3">
    <source>
        <dbReference type="ARBA" id="ARBA00022842"/>
    </source>
</evidence>
<feature type="region of interest" description="Disordered" evidence="7">
    <location>
        <begin position="604"/>
        <end position="630"/>
    </location>
</feature>
<dbReference type="GO" id="GO:0016887">
    <property type="term" value="F:ATP hydrolysis activity"/>
    <property type="evidence" value="ECO:0007669"/>
    <property type="project" value="InterPro"/>
</dbReference>
<dbReference type="Gene3D" id="3.40.50.1000">
    <property type="entry name" value="HAD superfamily/HAD-like"/>
    <property type="match status" value="2"/>
</dbReference>
<feature type="coiled-coil region" evidence="6">
    <location>
        <begin position="556"/>
        <end position="590"/>
    </location>
</feature>
<dbReference type="SUPFAM" id="SSF81665">
    <property type="entry name" value="Calcium ATPase, transmembrane domain M"/>
    <property type="match status" value="1"/>
</dbReference>
<evidence type="ECO:0000259" key="8">
    <source>
        <dbReference type="Pfam" id="PF00690"/>
    </source>
</evidence>
<dbReference type="GO" id="GO:0005886">
    <property type="term" value="C:plasma membrane"/>
    <property type="evidence" value="ECO:0007669"/>
    <property type="project" value="TreeGrafter"/>
</dbReference>
<dbReference type="Gene3D" id="3.40.1110.10">
    <property type="entry name" value="Calcium-transporting ATPase, cytoplasmic domain N"/>
    <property type="match status" value="1"/>
</dbReference>
<keyword evidence="4" id="KW-1133">Transmembrane helix</keyword>
<name>A0A6A6LEQ3_HEVBR</name>
<dbReference type="GO" id="GO:0005524">
    <property type="term" value="F:ATP binding"/>
    <property type="evidence" value="ECO:0007669"/>
    <property type="project" value="InterPro"/>
</dbReference>
<feature type="domain" description="Cation-transporting P-type ATPase N-terminal" evidence="8">
    <location>
        <begin position="2"/>
        <end position="63"/>
    </location>
</feature>
<evidence type="ECO:0000313" key="11">
    <source>
        <dbReference type="Proteomes" id="UP000467840"/>
    </source>
</evidence>
<dbReference type="NCBIfam" id="TIGR01494">
    <property type="entry name" value="ATPase_P-type"/>
    <property type="match status" value="1"/>
</dbReference>
<dbReference type="InterPro" id="IPR023299">
    <property type="entry name" value="ATPase_P-typ_cyto_dom_N"/>
</dbReference>
<keyword evidence="11" id="KW-1185">Reference proteome</keyword>
<dbReference type="Pfam" id="PF13246">
    <property type="entry name" value="Cation_ATPase"/>
    <property type="match status" value="1"/>
</dbReference>
<dbReference type="SUPFAM" id="SSF56784">
    <property type="entry name" value="HAD-like"/>
    <property type="match status" value="1"/>
</dbReference>
<dbReference type="InterPro" id="IPR001757">
    <property type="entry name" value="P_typ_ATPase"/>
</dbReference>
<dbReference type="InterPro" id="IPR036412">
    <property type="entry name" value="HAD-like_sf"/>
</dbReference>
<protein>
    <recommendedName>
        <fullName evidence="12">Cation-transporting P-type ATPase N-terminal domain-containing protein</fullName>
    </recommendedName>
</protein>
<dbReference type="Pfam" id="PF03732">
    <property type="entry name" value="Retrotrans_gag"/>
    <property type="match status" value="1"/>
</dbReference>
<sequence>MQVAAILQSDVKEGVSGSEADLAHRRDVFGANKYKKPSAKSFLSFVLEALKDTTVIILLACAIPPSASNNMVQKMAGMMEGAILLLSFLSWPSQLTDGFGFMLVTSVGMNTAWGEVMSSISRSLDEQTPLQARLSKLKSDIAKVIPVLAVLTIRYFTRNIRDVLNSVFDIIAAAVTNVVLAIPEALSLAVTLTLAYSMKQMMANNALVRKLSECETMGSATTICTDKTATLIMNQMSVSEFWLGKELIEHSISMGMDPDFSLLLEEGVALNTTATVNKPHSTSTPEISGSPAETAILSWAVLDLGMNINETKQECKIMYVEAFNSEKKRSGVMMRKSNEKAIFTHWQVSAEMILAMCSTFYVKSGELVDMNEKERTQFMAIIHSIAAKNWRWIAFAHKKLVEQNRQVSDEKLEETGFTLLGLVALKNPRRPAVGTAVELWKKAKVSVKMITGDHPCTARAIAIECGILNPEEDMDKKAVVEDPYDKKLKNDAPALKEAEIGLSMAIQGTEVAKESSDIIILDDNFTSVVTVFRWGRDLSVVSEPFYPNYLIPFLFMATNKERIENLEVGLGQLQDNLSKIERGLSEELQQIKAAITKFSELSLPSKDASSSASDRSIQNRTHQDGAREGGRPLYSAKLAKLEFPKYSGDDPTEWFTIVHQFFEYQGTPDSEKVSLASYHLHGEANEWWQWLRRTHTKVGTAVTWEVFSEELWSRFGPTDFEDFDESLSKIRQTGDLRDYQ</sequence>
<gene>
    <name evidence="10" type="ORF">GH714_023676</name>
</gene>
<keyword evidence="5" id="KW-0472">Membrane</keyword>
<dbReference type="EMBL" id="JAAGAX010000011">
    <property type="protein sequence ID" value="KAF2298466.1"/>
    <property type="molecule type" value="Genomic_DNA"/>
</dbReference>
<dbReference type="InterPro" id="IPR004014">
    <property type="entry name" value="ATPase_P-typ_cation-transptr_N"/>
</dbReference>
<feature type="compositionally biased region" description="Low complexity" evidence="7">
    <location>
        <begin position="604"/>
        <end position="616"/>
    </location>
</feature>
<accession>A0A6A6LEQ3</accession>
<proteinExistence type="predicted"/>
<evidence type="ECO:0000256" key="2">
    <source>
        <dbReference type="ARBA" id="ARBA00022692"/>
    </source>
</evidence>
<evidence type="ECO:0000256" key="5">
    <source>
        <dbReference type="ARBA" id="ARBA00023136"/>
    </source>
</evidence>
<keyword evidence="2" id="KW-0812">Transmembrane</keyword>